<feature type="domain" description="Mce/MlaD" evidence="2">
    <location>
        <begin position="40"/>
        <end position="117"/>
    </location>
</feature>
<dbReference type="RefSeq" id="WP_078831862.1">
    <property type="nucleotide sequence ID" value="NZ_FUWH01000007.1"/>
</dbReference>
<keyword evidence="1" id="KW-0472">Membrane</keyword>
<evidence type="ECO:0000313" key="4">
    <source>
        <dbReference type="Proteomes" id="UP000190888"/>
    </source>
</evidence>
<dbReference type="InterPro" id="IPR052336">
    <property type="entry name" value="MlaD_Phospholipid_Transporter"/>
</dbReference>
<proteinExistence type="predicted"/>
<keyword evidence="1" id="KW-0812">Transmembrane</keyword>
<evidence type="ECO:0000259" key="2">
    <source>
        <dbReference type="Pfam" id="PF02470"/>
    </source>
</evidence>
<dbReference type="InterPro" id="IPR003399">
    <property type="entry name" value="Mce/MlaD"/>
</dbReference>
<organism evidence="3 4">
    <name type="scientific">Sediminibacterium ginsengisoli</name>
    <dbReference type="NCBI Taxonomy" id="413434"/>
    <lineage>
        <taxon>Bacteria</taxon>
        <taxon>Pseudomonadati</taxon>
        <taxon>Bacteroidota</taxon>
        <taxon>Chitinophagia</taxon>
        <taxon>Chitinophagales</taxon>
        <taxon>Chitinophagaceae</taxon>
        <taxon>Sediminibacterium</taxon>
    </lineage>
</organism>
<dbReference type="AlphaFoldDB" id="A0A1T4Q1R8"/>
<dbReference type="PANTHER" id="PTHR33371:SF4">
    <property type="entry name" value="INTERMEMBRANE PHOSPHOLIPID TRANSPORT SYSTEM BINDING PROTEIN MLAD"/>
    <property type="match status" value="1"/>
</dbReference>
<reference evidence="3 4" key="1">
    <citation type="submission" date="2017-02" db="EMBL/GenBank/DDBJ databases">
        <authorList>
            <person name="Peterson S.W."/>
        </authorList>
    </citation>
    <scope>NUCLEOTIDE SEQUENCE [LARGE SCALE GENOMIC DNA]</scope>
    <source>
        <strain evidence="3 4">DSM 22335</strain>
    </source>
</reference>
<dbReference type="OrthoDB" id="9771725at2"/>
<dbReference type="Proteomes" id="UP000190888">
    <property type="component" value="Unassembled WGS sequence"/>
</dbReference>
<name>A0A1T4Q1R8_9BACT</name>
<feature type="transmembrane region" description="Helical" evidence="1">
    <location>
        <begin position="12"/>
        <end position="30"/>
    </location>
</feature>
<accession>A0A1T4Q1R8</accession>
<sequence>MKVTASQKLKTGLFIAIAFGLLLLCIFLIGKQQNLFNSTFTVQARFKNVSGLQVGNYVRFAGINAGTVNNILIENDTTVRVDLNLQTSVQPYIRPDAVASITNDGLMGDKLVQVSPGSNMSGNLKNGDRIATVNPPDMDRMIAKATSILNNAESITGDLADIVQRVNNGEGSLGRLVSSDKLARELESTVSSTRSTMQSIKKGADGFSDNMDAAKNNFLFRGYFRRKEKERIKDSIEKAKAKSNADLKKKKNE</sequence>
<dbReference type="EMBL" id="FUWH01000007">
    <property type="protein sequence ID" value="SJZ97467.1"/>
    <property type="molecule type" value="Genomic_DNA"/>
</dbReference>
<protein>
    <submittedName>
        <fullName evidence="3">Phospholipid/cholesterol/gamma-HCH transport system substrate-binding protein</fullName>
    </submittedName>
</protein>
<gene>
    <name evidence="3" type="ORF">SAMN04488132_10785</name>
</gene>
<dbReference type="PANTHER" id="PTHR33371">
    <property type="entry name" value="INTERMEMBRANE PHOSPHOLIPID TRANSPORT SYSTEM BINDING PROTEIN MLAD-RELATED"/>
    <property type="match status" value="1"/>
</dbReference>
<evidence type="ECO:0000256" key="1">
    <source>
        <dbReference type="SAM" id="Phobius"/>
    </source>
</evidence>
<dbReference type="Pfam" id="PF02470">
    <property type="entry name" value="MlaD"/>
    <property type="match status" value="1"/>
</dbReference>
<dbReference type="STRING" id="413434.SAMN04488132_10785"/>
<evidence type="ECO:0000313" key="3">
    <source>
        <dbReference type="EMBL" id="SJZ97467.1"/>
    </source>
</evidence>
<keyword evidence="1" id="KW-1133">Transmembrane helix</keyword>
<keyword evidence="4" id="KW-1185">Reference proteome</keyword>